<dbReference type="PANTHER" id="PTHR42790:SF19">
    <property type="entry name" value="KYNURENINE_ALPHA-AMINOADIPATE AMINOTRANSFERASE, MITOCHONDRIAL"/>
    <property type="match status" value="1"/>
</dbReference>
<evidence type="ECO:0000259" key="5">
    <source>
        <dbReference type="Pfam" id="PF00155"/>
    </source>
</evidence>
<keyword evidence="2" id="KW-0032">Aminotransferase</keyword>
<protein>
    <recommendedName>
        <fullName evidence="5">Aminotransferase class I/classII large domain-containing protein</fullName>
    </recommendedName>
</protein>
<dbReference type="Gene3D" id="3.40.640.10">
    <property type="entry name" value="Type I PLP-dependent aspartate aminotransferase-like (Major domain)"/>
    <property type="match status" value="2"/>
</dbReference>
<evidence type="ECO:0000256" key="4">
    <source>
        <dbReference type="ARBA" id="ARBA00022898"/>
    </source>
</evidence>
<dbReference type="InterPro" id="IPR015422">
    <property type="entry name" value="PyrdxlP-dep_Trfase_small"/>
</dbReference>
<dbReference type="PANTHER" id="PTHR42790">
    <property type="entry name" value="AMINOTRANSFERASE"/>
    <property type="match status" value="1"/>
</dbReference>
<sequence length="312" mass="34262">MRVEHGDLHGALADPILDSIKLLNEVVLRCPEAVSFAPGWPVELFFEVADVHRLLNVYTHHLRDHLGHPPEQIRRTLFQYGDAGGQIRELVARTLANDEGIRVAPEAVVVTVGCQEGIFGAEPRPTLKSIDRDHRVIYFGSFSKSCLPGVRTGYVVADQPVGHGGLLATEIAKIKSILTVNTSPIDQAIVGGMLIECGFRLRESASGRIEFYRANMRTLLAELGRNFGAVPGVRWNAPDGGFFVTVELPFPVDLKLLDESGRDYGVIWSPMSYFYPAGGGECSIRLSSSYLSPEKITEGVRRLRAFVGNHIA</sequence>
<reference evidence="7" key="1">
    <citation type="journal article" date="2019" name="Int. J. Syst. Evol. Microbiol.">
        <title>The Global Catalogue of Microorganisms (GCM) 10K type strain sequencing project: providing services to taxonomists for standard genome sequencing and annotation.</title>
        <authorList>
            <consortium name="The Broad Institute Genomics Platform"/>
            <consortium name="The Broad Institute Genome Sequencing Center for Infectious Disease"/>
            <person name="Wu L."/>
            <person name="Ma J."/>
        </authorList>
    </citation>
    <scope>NUCLEOTIDE SEQUENCE [LARGE SCALE GENOMIC DNA]</scope>
    <source>
        <strain evidence="7">JCM 17933</strain>
    </source>
</reference>
<comment type="cofactor">
    <cofactor evidence="1">
        <name>pyridoxal 5'-phosphate</name>
        <dbReference type="ChEBI" id="CHEBI:597326"/>
    </cofactor>
</comment>
<dbReference type="Proteomes" id="UP001500503">
    <property type="component" value="Unassembled WGS sequence"/>
</dbReference>
<dbReference type="Gene3D" id="3.90.1150.10">
    <property type="entry name" value="Aspartate Aminotransferase, domain 1"/>
    <property type="match status" value="2"/>
</dbReference>
<evidence type="ECO:0000256" key="2">
    <source>
        <dbReference type="ARBA" id="ARBA00022576"/>
    </source>
</evidence>
<dbReference type="CDD" id="cd00609">
    <property type="entry name" value="AAT_like"/>
    <property type="match status" value="1"/>
</dbReference>
<dbReference type="InterPro" id="IPR050859">
    <property type="entry name" value="Class-I_PLP-dep_aminotransf"/>
</dbReference>
<dbReference type="InterPro" id="IPR015421">
    <property type="entry name" value="PyrdxlP-dep_Trfase_major"/>
</dbReference>
<evidence type="ECO:0000313" key="7">
    <source>
        <dbReference type="Proteomes" id="UP001500503"/>
    </source>
</evidence>
<accession>A0ABP8PQU5</accession>
<dbReference type="Pfam" id="PF00155">
    <property type="entry name" value="Aminotran_1_2"/>
    <property type="match status" value="1"/>
</dbReference>
<evidence type="ECO:0000313" key="6">
    <source>
        <dbReference type="EMBL" id="GAA4489588.1"/>
    </source>
</evidence>
<organism evidence="6 7">
    <name type="scientific">Actinoallomurus oryzae</name>
    <dbReference type="NCBI Taxonomy" id="502180"/>
    <lineage>
        <taxon>Bacteria</taxon>
        <taxon>Bacillati</taxon>
        <taxon>Actinomycetota</taxon>
        <taxon>Actinomycetes</taxon>
        <taxon>Streptosporangiales</taxon>
        <taxon>Thermomonosporaceae</taxon>
        <taxon>Actinoallomurus</taxon>
    </lineage>
</organism>
<gene>
    <name evidence="6" type="ORF">GCM10023191_020640</name>
</gene>
<dbReference type="SUPFAM" id="SSF53383">
    <property type="entry name" value="PLP-dependent transferases"/>
    <property type="match status" value="2"/>
</dbReference>
<feature type="domain" description="Aminotransferase class I/classII large" evidence="5">
    <location>
        <begin position="117"/>
        <end position="303"/>
    </location>
</feature>
<evidence type="ECO:0000256" key="3">
    <source>
        <dbReference type="ARBA" id="ARBA00022679"/>
    </source>
</evidence>
<proteinExistence type="predicted"/>
<keyword evidence="7" id="KW-1185">Reference proteome</keyword>
<keyword evidence="4" id="KW-0663">Pyridoxal phosphate</keyword>
<dbReference type="EMBL" id="BAABHF010000015">
    <property type="protein sequence ID" value="GAA4489588.1"/>
    <property type="molecule type" value="Genomic_DNA"/>
</dbReference>
<dbReference type="InterPro" id="IPR004839">
    <property type="entry name" value="Aminotransferase_I/II_large"/>
</dbReference>
<evidence type="ECO:0000256" key="1">
    <source>
        <dbReference type="ARBA" id="ARBA00001933"/>
    </source>
</evidence>
<comment type="caution">
    <text evidence="6">The sequence shown here is derived from an EMBL/GenBank/DDBJ whole genome shotgun (WGS) entry which is preliminary data.</text>
</comment>
<keyword evidence="3" id="KW-0808">Transferase</keyword>
<name>A0ABP8PQU5_9ACTN</name>
<dbReference type="InterPro" id="IPR015424">
    <property type="entry name" value="PyrdxlP-dep_Trfase"/>
</dbReference>